<comment type="caution">
    <text evidence="2">The sequence shown here is derived from an EMBL/GenBank/DDBJ whole genome shotgun (WGS) entry which is preliminary data.</text>
</comment>
<accession>A0A5C6EQT3</accession>
<reference evidence="2 3" key="1">
    <citation type="submission" date="2019-02" db="EMBL/GenBank/DDBJ databases">
        <title>Deep-cultivation of Planctomycetes and their phenomic and genomic characterization uncovers novel biology.</title>
        <authorList>
            <person name="Wiegand S."/>
            <person name="Jogler M."/>
            <person name="Boedeker C."/>
            <person name="Pinto D."/>
            <person name="Vollmers J."/>
            <person name="Rivas-Marin E."/>
            <person name="Kohn T."/>
            <person name="Peeters S.H."/>
            <person name="Heuer A."/>
            <person name="Rast P."/>
            <person name="Oberbeckmann S."/>
            <person name="Bunk B."/>
            <person name="Jeske O."/>
            <person name="Meyerdierks A."/>
            <person name="Storesund J.E."/>
            <person name="Kallscheuer N."/>
            <person name="Luecker S."/>
            <person name="Lage O.M."/>
            <person name="Pohl T."/>
            <person name="Merkel B.J."/>
            <person name="Hornburger P."/>
            <person name="Mueller R.-W."/>
            <person name="Bruemmer F."/>
            <person name="Labrenz M."/>
            <person name="Spormann A.M."/>
            <person name="Op Den Camp H."/>
            <person name="Overmann J."/>
            <person name="Amann R."/>
            <person name="Jetten M.S.M."/>
            <person name="Mascher T."/>
            <person name="Medema M.H."/>
            <person name="Devos D.P."/>
            <person name="Kaster A.-K."/>
            <person name="Ovreas L."/>
            <person name="Rohde M."/>
            <person name="Galperin M.Y."/>
            <person name="Jogler C."/>
        </authorList>
    </citation>
    <scope>NUCLEOTIDE SEQUENCE [LARGE SCALE GENOMIC DNA]</scope>
    <source>
        <strain evidence="2 3">Poly51</strain>
    </source>
</reference>
<keyword evidence="1" id="KW-0732">Signal</keyword>
<evidence type="ECO:0000313" key="2">
    <source>
        <dbReference type="EMBL" id="TWU51005.1"/>
    </source>
</evidence>
<organism evidence="2 3">
    <name type="scientific">Rubripirellula tenax</name>
    <dbReference type="NCBI Taxonomy" id="2528015"/>
    <lineage>
        <taxon>Bacteria</taxon>
        <taxon>Pseudomonadati</taxon>
        <taxon>Planctomycetota</taxon>
        <taxon>Planctomycetia</taxon>
        <taxon>Pirellulales</taxon>
        <taxon>Pirellulaceae</taxon>
        <taxon>Rubripirellula</taxon>
    </lineage>
</organism>
<proteinExistence type="predicted"/>
<keyword evidence="3" id="KW-1185">Reference proteome</keyword>
<dbReference type="AlphaFoldDB" id="A0A5C6EQT3"/>
<name>A0A5C6EQT3_9BACT</name>
<dbReference type="RefSeq" id="WP_146459664.1">
    <property type="nucleotide sequence ID" value="NZ_SJPW01000005.1"/>
</dbReference>
<feature type="signal peptide" evidence="1">
    <location>
        <begin position="1"/>
        <end position="23"/>
    </location>
</feature>
<dbReference type="EMBL" id="SJPW01000005">
    <property type="protein sequence ID" value="TWU51005.1"/>
    <property type="molecule type" value="Genomic_DNA"/>
</dbReference>
<dbReference type="Proteomes" id="UP000318288">
    <property type="component" value="Unassembled WGS sequence"/>
</dbReference>
<evidence type="ECO:0000313" key="3">
    <source>
        <dbReference type="Proteomes" id="UP000318288"/>
    </source>
</evidence>
<evidence type="ECO:0000256" key="1">
    <source>
        <dbReference type="SAM" id="SignalP"/>
    </source>
</evidence>
<protein>
    <submittedName>
        <fullName evidence="2">Uncharacterized protein</fullName>
    </submittedName>
</protein>
<sequence precursor="true">MRNYSIHFWMLASVLILSPMLHAADVDADSVESVPAVVETTETSAAPNGGSASQQVKSESETAAAEVVEEAWDFSPYRVLVWIVADSDRVNAASVDHSLREYLDRDYSSVFRVTIEDAPAAVRAAAFRNMVNMDYDVLTSADPVLAVKRDHKDAVRIRTAATVAEFVQAVHGTPSGIAALIKRAQAKGDATVTGVAKRLKPVDGDALRVQNMWADASTEAILVNRGMAVMLDKPEAKIVTPPIQGLVSEVIEQYDKIFIARIDVSSVPGQVDVVEMDTLMRFFGPVAGVPVPVNESLGEAIGRGVTKAFAPVVRIDDAGQKSAVGLLRAAGLIVDEESPALVGPGDVLQPMSRKNDRNGDPFMIGAMDWAYLLVTEYEDRSAKMDFYAGRAGGLQGRKNKRTFRTALKVRPFDEGTLLRLHAQGDVDFPLIGYEIYEKELKSTEMTFVGRTDWDGRLNIDKTKDPLRLMYVKNGGAVLARLPMVPGLYQNAVADLQGDDLRLQAEAYIRGVQNSIIDLVAVRELYKARIRMRLQRGEMKEAEELMEALRNQPSNEALASAMGKKQAVFLKLLGTRNANQKRKVDEMFVTTRELLSKHINPILVRELEQDLLKAKKNGGKLPVEKPETEEEEK</sequence>
<feature type="chain" id="PRO_5023046546" evidence="1">
    <location>
        <begin position="24"/>
        <end position="632"/>
    </location>
</feature>
<gene>
    <name evidence="2" type="ORF">Poly51_42980</name>
</gene>
<dbReference type="OrthoDB" id="240747at2"/>